<evidence type="ECO:0000313" key="2">
    <source>
        <dbReference type="WBParaSite" id="ES5_v2.g19738.t1"/>
    </source>
</evidence>
<organism evidence="1 2">
    <name type="scientific">Panagrolaimus sp. ES5</name>
    <dbReference type="NCBI Taxonomy" id="591445"/>
    <lineage>
        <taxon>Eukaryota</taxon>
        <taxon>Metazoa</taxon>
        <taxon>Ecdysozoa</taxon>
        <taxon>Nematoda</taxon>
        <taxon>Chromadorea</taxon>
        <taxon>Rhabditida</taxon>
        <taxon>Tylenchina</taxon>
        <taxon>Panagrolaimomorpha</taxon>
        <taxon>Panagrolaimoidea</taxon>
        <taxon>Panagrolaimidae</taxon>
        <taxon>Panagrolaimus</taxon>
    </lineage>
</organism>
<sequence length="506" mass="57403">MRLLKSYFCAVIFGILFVTIYGQNASTVTTTPVSTTATTTLETSLSNDTKNEPLVYYICGNERPSLSVYCQCYHKHISCYSFSWLDKPAFQNANIQILNPDFIVESVSLSEQNFGVLKKNETLPTYARNITNLRLSLNEISDIENGTFDNFDQLQSLTLSGNNIKNLSSEVFTEKLGKTLTSLTLNEPSLSFSSIDFKYFTNLQSLDLSDNYNVGKAIASSTLIFPKSLSNLTTLYLNNCNITIIPENIFGNLSNLTTIYLQRNPITMYPKALNTISTLQKMDLSYTLINVLNQTMMGKNAHLNNLIIRDSQLSKIEDCAFCDFSNLTKLHLYRNSKLSFIDENAFGYAKNGTKTKLESFSIESCNFTTIPEKLLNWTNVKEIGIGGNPFNCTCKMSWLIDDIMNPSHTMNLKKIAYDYRESTLKCKSPQKYRNLELYKVNTNYCKREMPVAEKSSETSFIFGFLIFAGLVLSVISVPLCRYLLRLRKQKTLLNYGENRVNEDFDA</sequence>
<reference evidence="2" key="1">
    <citation type="submission" date="2022-11" db="UniProtKB">
        <authorList>
            <consortium name="WormBaseParasite"/>
        </authorList>
    </citation>
    <scope>IDENTIFICATION</scope>
</reference>
<dbReference type="Proteomes" id="UP000887579">
    <property type="component" value="Unplaced"/>
</dbReference>
<protein>
    <submittedName>
        <fullName evidence="2">Uncharacterized protein</fullName>
    </submittedName>
</protein>
<name>A0AC34FQS6_9BILA</name>
<evidence type="ECO:0000313" key="1">
    <source>
        <dbReference type="Proteomes" id="UP000887579"/>
    </source>
</evidence>
<dbReference type="WBParaSite" id="ES5_v2.g19738.t1">
    <property type="protein sequence ID" value="ES5_v2.g19738.t1"/>
    <property type="gene ID" value="ES5_v2.g19738"/>
</dbReference>
<accession>A0AC34FQS6</accession>
<proteinExistence type="predicted"/>